<evidence type="ECO:0000313" key="3">
    <source>
        <dbReference type="Proteomes" id="UP000230233"/>
    </source>
</evidence>
<dbReference type="PANTHER" id="PTHR21503">
    <property type="entry name" value="F-BOX-CONTAINING HYPOTHETICAL PROTEIN C.ELEGANS"/>
    <property type="match status" value="1"/>
</dbReference>
<name>A0A2G5UQV6_9PELO</name>
<proteinExistence type="predicted"/>
<organism evidence="2 3">
    <name type="scientific">Caenorhabditis nigoni</name>
    <dbReference type="NCBI Taxonomy" id="1611254"/>
    <lineage>
        <taxon>Eukaryota</taxon>
        <taxon>Metazoa</taxon>
        <taxon>Ecdysozoa</taxon>
        <taxon>Nematoda</taxon>
        <taxon>Chromadorea</taxon>
        <taxon>Rhabditida</taxon>
        <taxon>Rhabditina</taxon>
        <taxon>Rhabditomorpha</taxon>
        <taxon>Rhabditoidea</taxon>
        <taxon>Rhabditidae</taxon>
        <taxon>Peloderinae</taxon>
        <taxon>Caenorhabditis</taxon>
    </lineage>
</organism>
<dbReference type="EMBL" id="PDUG01000003">
    <property type="protein sequence ID" value="PIC41908.1"/>
    <property type="molecule type" value="Genomic_DNA"/>
</dbReference>
<evidence type="ECO:0000259" key="1">
    <source>
        <dbReference type="PROSITE" id="PS50181"/>
    </source>
</evidence>
<reference evidence="3" key="1">
    <citation type="submission" date="2017-10" db="EMBL/GenBank/DDBJ databases">
        <title>Rapid genome shrinkage in a self-fertile nematode reveals novel sperm competition proteins.</title>
        <authorList>
            <person name="Yin D."/>
            <person name="Schwarz E.M."/>
            <person name="Thomas C.G."/>
            <person name="Felde R.L."/>
            <person name="Korf I.F."/>
            <person name="Cutter A.D."/>
            <person name="Schartner C.M."/>
            <person name="Ralston E.J."/>
            <person name="Meyer B.J."/>
            <person name="Haag E.S."/>
        </authorList>
    </citation>
    <scope>NUCLEOTIDE SEQUENCE [LARGE SCALE GENOMIC DNA]</scope>
    <source>
        <strain evidence="3">JU1422</strain>
    </source>
</reference>
<accession>A0A2G5UQV6</accession>
<keyword evidence="3" id="KW-1185">Reference proteome</keyword>
<dbReference type="AlphaFoldDB" id="A0A2G5UQV6"/>
<comment type="caution">
    <text evidence="2">The sequence shown here is derived from an EMBL/GenBank/DDBJ whole genome shotgun (WGS) entry which is preliminary data.</text>
</comment>
<dbReference type="PANTHER" id="PTHR21503:SF8">
    <property type="entry name" value="F-BOX ASSOCIATED DOMAIN-CONTAINING PROTEIN-RELATED"/>
    <property type="match status" value="1"/>
</dbReference>
<evidence type="ECO:0000313" key="2">
    <source>
        <dbReference type="EMBL" id="PIC41908.1"/>
    </source>
</evidence>
<dbReference type="Proteomes" id="UP000230233">
    <property type="component" value="Chromosome III"/>
</dbReference>
<protein>
    <recommendedName>
        <fullName evidence="1">F-box domain-containing protein</fullName>
    </recommendedName>
</protein>
<sequence length="360" mass="42662">MKLSIFPYVVQNEILDNLRISELLLLSFVSENMKKLIKSSQINTRFKSIKQIEYDNSRYPGRVYTPFMPMLDNIVEFIERSDYGTDDEFFQLNVSGKVMNFQLHYLDFFPQVYYNHPRDKEAAIVSFHYYFLDFFGDAVEYLYRDEYKEFLPRLPKLSWCLSFWPEQVGFWPQRRDPRIRDIKGIANFLASSPVLKQIDMNLYTTELFSPESKFYQAESIVLTLNTNLVPPFLRHFQGRQALLICDRWNNLDLTEFMNRWKSGEGSRKLEYLSIRSRVITRNEVLNAIGVKYIDESKTPPTHKLPKLLHSGFGPNTEPIISHSYVVRETDNRVASVSIREDTFYFGVWKETVDEFLRMVK</sequence>
<gene>
    <name evidence="2" type="primary">Cnig_chr_III.g9164</name>
    <name evidence="2" type="ORF">B9Z55_009164</name>
</gene>
<dbReference type="Pfam" id="PF00646">
    <property type="entry name" value="F-box"/>
    <property type="match status" value="1"/>
</dbReference>
<dbReference type="PROSITE" id="PS50181">
    <property type="entry name" value="FBOX"/>
    <property type="match status" value="1"/>
</dbReference>
<feature type="domain" description="F-box" evidence="1">
    <location>
        <begin position="1"/>
        <end position="49"/>
    </location>
</feature>
<dbReference type="InterPro" id="IPR001810">
    <property type="entry name" value="F-box_dom"/>
</dbReference>